<evidence type="ECO:0000313" key="8">
    <source>
        <dbReference type="Proteomes" id="UP000198642"/>
    </source>
</evidence>
<dbReference type="PROSITE" id="PS00211">
    <property type="entry name" value="ABC_TRANSPORTER_1"/>
    <property type="match status" value="1"/>
</dbReference>
<dbReference type="GO" id="GO:0005886">
    <property type="term" value="C:plasma membrane"/>
    <property type="evidence" value="ECO:0007669"/>
    <property type="project" value="UniProtKB-SubCell"/>
</dbReference>
<dbReference type="AlphaFoldDB" id="A0A1I0YU43"/>
<protein>
    <submittedName>
        <fullName evidence="7">ABC-2 type transport system ATP-binding protein</fullName>
    </submittedName>
</protein>
<dbReference type="InterPro" id="IPR005894">
    <property type="entry name" value="DrrA"/>
</dbReference>
<dbReference type="InterPro" id="IPR003593">
    <property type="entry name" value="AAA+_ATPase"/>
</dbReference>
<dbReference type="SMART" id="SM00382">
    <property type="entry name" value="AAA"/>
    <property type="match status" value="1"/>
</dbReference>
<dbReference type="EMBL" id="FOJW01000008">
    <property type="protein sequence ID" value="SFB15808.1"/>
    <property type="molecule type" value="Genomic_DNA"/>
</dbReference>
<dbReference type="PROSITE" id="PS50893">
    <property type="entry name" value="ABC_TRANSPORTER_2"/>
    <property type="match status" value="1"/>
</dbReference>
<keyword evidence="4 7" id="KW-0067">ATP-binding</keyword>
<keyword evidence="8" id="KW-1185">Reference proteome</keyword>
<sequence length="313" mass="34308">MVQTKETIIAIRDLQKSYKDHQVLNKINFSVKKGSIFALLGSNGAGKTTTIKILSTLLKPDKGSAVINGLDVTKKAEQVREIISLTGQYAAVDEGLTGRENVRMIGKLRHVTNPNKEADALLGKVNLLEAADNRVATYSGGMRRRLDLAMSLLGNPPVIFLDEPTTGLDPQSRLSMWQMIKELADSGTTVFLTTQYLEEADYLADQISILNQGEIVAEGTSQDLKKLLPQGHIELGFHHEEEVGAAFSLLKEFNPSINQESHKIVLTTDGSIKQMTDMLNRLDQAGIPVAELTQKQPTLEDVFLTIIGEKEGA</sequence>
<dbReference type="InterPro" id="IPR017871">
    <property type="entry name" value="ABC_transporter-like_CS"/>
</dbReference>
<dbReference type="Gene3D" id="3.40.50.300">
    <property type="entry name" value="P-loop containing nucleotide triphosphate hydrolases"/>
    <property type="match status" value="1"/>
</dbReference>
<name>A0A1I0YU43_9BACI</name>
<dbReference type="SUPFAM" id="SSF52540">
    <property type="entry name" value="P-loop containing nucleoside triphosphate hydrolases"/>
    <property type="match status" value="1"/>
</dbReference>
<proteinExistence type="inferred from homology"/>
<dbReference type="Pfam" id="PF13732">
    <property type="entry name" value="DrrA1-3_C"/>
    <property type="match status" value="1"/>
</dbReference>
<dbReference type="InterPro" id="IPR027417">
    <property type="entry name" value="P-loop_NTPase"/>
</dbReference>
<feature type="domain" description="ABC transporter" evidence="6">
    <location>
        <begin position="9"/>
        <end position="237"/>
    </location>
</feature>
<dbReference type="InterPro" id="IPR025302">
    <property type="entry name" value="DrrA1/2-like_C"/>
</dbReference>
<dbReference type="Proteomes" id="UP000198642">
    <property type="component" value="Unassembled WGS sequence"/>
</dbReference>
<evidence type="ECO:0000256" key="3">
    <source>
        <dbReference type="ARBA" id="ARBA00022741"/>
    </source>
</evidence>
<evidence type="ECO:0000313" key="7">
    <source>
        <dbReference type="EMBL" id="SFB15808.1"/>
    </source>
</evidence>
<accession>A0A1I0YU43</accession>
<keyword evidence="2" id="KW-0813">Transport</keyword>
<comment type="similarity">
    <text evidence="5">Belongs to the ABC transporter superfamily. Drug exporter-1 (DrugE1) (TC 3.A.1.105) family.</text>
</comment>
<dbReference type="NCBIfam" id="TIGR01188">
    <property type="entry name" value="drrA"/>
    <property type="match status" value="1"/>
</dbReference>
<evidence type="ECO:0000259" key="6">
    <source>
        <dbReference type="PROSITE" id="PS50893"/>
    </source>
</evidence>
<comment type="subcellular location">
    <subcellularLocation>
        <location evidence="1">Cell membrane</location>
        <topology evidence="1">Peripheral membrane protein</topology>
        <orientation evidence="1">Cytoplasmic side</orientation>
    </subcellularLocation>
</comment>
<evidence type="ECO:0000256" key="1">
    <source>
        <dbReference type="ARBA" id="ARBA00004413"/>
    </source>
</evidence>
<dbReference type="RefSeq" id="WP_090237867.1">
    <property type="nucleotide sequence ID" value="NZ_FOJW01000008.1"/>
</dbReference>
<dbReference type="InterPro" id="IPR003439">
    <property type="entry name" value="ABC_transporter-like_ATP-bd"/>
</dbReference>
<dbReference type="OrthoDB" id="9804819at2"/>
<dbReference type="GO" id="GO:0043215">
    <property type="term" value="P:daunorubicin transport"/>
    <property type="evidence" value="ECO:0007669"/>
    <property type="project" value="InterPro"/>
</dbReference>
<evidence type="ECO:0000256" key="4">
    <source>
        <dbReference type="ARBA" id="ARBA00022840"/>
    </source>
</evidence>
<organism evidence="7 8">
    <name type="scientific">Lentibacillus halodurans</name>
    <dbReference type="NCBI Taxonomy" id="237679"/>
    <lineage>
        <taxon>Bacteria</taxon>
        <taxon>Bacillati</taxon>
        <taxon>Bacillota</taxon>
        <taxon>Bacilli</taxon>
        <taxon>Bacillales</taxon>
        <taxon>Bacillaceae</taxon>
        <taxon>Lentibacillus</taxon>
    </lineage>
</organism>
<dbReference type="PANTHER" id="PTHR42711:SF5">
    <property type="entry name" value="ABC TRANSPORTER ATP-BINDING PROTEIN NATA"/>
    <property type="match status" value="1"/>
</dbReference>
<dbReference type="InterPro" id="IPR050763">
    <property type="entry name" value="ABC_transporter_ATP-binding"/>
</dbReference>
<dbReference type="GO" id="GO:1900753">
    <property type="term" value="P:doxorubicin transport"/>
    <property type="evidence" value="ECO:0007669"/>
    <property type="project" value="InterPro"/>
</dbReference>
<keyword evidence="3" id="KW-0547">Nucleotide-binding</keyword>
<dbReference type="GO" id="GO:0016887">
    <property type="term" value="F:ATP hydrolysis activity"/>
    <property type="evidence" value="ECO:0007669"/>
    <property type="project" value="InterPro"/>
</dbReference>
<evidence type="ECO:0000256" key="5">
    <source>
        <dbReference type="ARBA" id="ARBA00049985"/>
    </source>
</evidence>
<evidence type="ECO:0000256" key="2">
    <source>
        <dbReference type="ARBA" id="ARBA00022448"/>
    </source>
</evidence>
<dbReference type="Pfam" id="PF00005">
    <property type="entry name" value="ABC_tran"/>
    <property type="match status" value="1"/>
</dbReference>
<dbReference type="PANTHER" id="PTHR42711">
    <property type="entry name" value="ABC TRANSPORTER ATP-BINDING PROTEIN"/>
    <property type="match status" value="1"/>
</dbReference>
<gene>
    <name evidence="7" type="ORF">SAMN04488072_108119</name>
</gene>
<dbReference type="STRING" id="237679.SAMN04488072_108119"/>
<reference evidence="7 8" key="1">
    <citation type="submission" date="2016-10" db="EMBL/GenBank/DDBJ databases">
        <authorList>
            <person name="de Groot N.N."/>
        </authorList>
    </citation>
    <scope>NUCLEOTIDE SEQUENCE [LARGE SCALE GENOMIC DNA]</scope>
    <source>
        <strain evidence="7 8">CGMCC 1.3702</strain>
    </source>
</reference>
<dbReference type="GO" id="GO:0005524">
    <property type="term" value="F:ATP binding"/>
    <property type="evidence" value="ECO:0007669"/>
    <property type="project" value="UniProtKB-KW"/>
</dbReference>